<protein>
    <recommendedName>
        <fullName evidence="6">HMA domain-containing protein</fullName>
    </recommendedName>
</protein>
<dbReference type="InterPro" id="IPR036163">
    <property type="entry name" value="HMA_dom_sf"/>
</dbReference>
<dbReference type="PROSITE" id="PS50846">
    <property type="entry name" value="HMA_2"/>
    <property type="match status" value="1"/>
</dbReference>
<dbReference type="PANTHER" id="PTHR48085:SF5">
    <property type="entry name" value="CADMIUM_ZINC-TRANSPORTING ATPASE HMA4-RELATED"/>
    <property type="match status" value="1"/>
</dbReference>
<evidence type="ECO:0000256" key="5">
    <source>
        <dbReference type="ARBA" id="ARBA00022840"/>
    </source>
</evidence>
<comment type="subcellular location">
    <subcellularLocation>
        <location evidence="1">Membrane</location>
        <topology evidence="1">Multi-pass membrane protein</topology>
    </subcellularLocation>
    <subcellularLocation>
        <location evidence="2">Membrane</location>
        <topology evidence="2">Peripheral membrane protein</topology>
    </subcellularLocation>
</comment>
<dbReference type="InterPro" id="IPR006121">
    <property type="entry name" value="HMA_dom"/>
</dbReference>
<gene>
    <name evidence="7" type="ORF">ILEXP_LOCUS29514</name>
</gene>
<keyword evidence="8" id="KW-1185">Reference proteome</keyword>
<name>A0ABC8SV06_9AQUA</name>
<dbReference type="Gene3D" id="3.30.70.100">
    <property type="match status" value="1"/>
</dbReference>
<keyword evidence="4" id="KW-0547">Nucleotide-binding</keyword>
<organism evidence="7 8">
    <name type="scientific">Ilex paraguariensis</name>
    <name type="common">yerba mate</name>
    <dbReference type="NCBI Taxonomy" id="185542"/>
    <lineage>
        <taxon>Eukaryota</taxon>
        <taxon>Viridiplantae</taxon>
        <taxon>Streptophyta</taxon>
        <taxon>Embryophyta</taxon>
        <taxon>Tracheophyta</taxon>
        <taxon>Spermatophyta</taxon>
        <taxon>Magnoliopsida</taxon>
        <taxon>eudicotyledons</taxon>
        <taxon>Gunneridae</taxon>
        <taxon>Pentapetalae</taxon>
        <taxon>asterids</taxon>
        <taxon>campanulids</taxon>
        <taxon>Aquifoliales</taxon>
        <taxon>Aquifoliaceae</taxon>
        <taxon>Ilex</taxon>
    </lineage>
</organism>
<dbReference type="Proteomes" id="UP001642360">
    <property type="component" value="Unassembled WGS sequence"/>
</dbReference>
<dbReference type="AlphaFoldDB" id="A0ABC8SV06"/>
<comment type="similarity">
    <text evidence="3">Belongs to the cation transport ATPase (P-type) (TC 3.A.3) family. Type IB subfamily.</text>
</comment>
<evidence type="ECO:0000256" key="3">
    <source>
        <dbReference type="ARBA" id="ARBA00006024"/>
    </source>
</evidence>
<keyword evidence="5" id="KW-0067">ATP-binding</keyword>
<reference evidence="7 8" key="1">
    <citation type="submission" date="2024-02" db="EMBL/GenBank/DDBJ databases">
        <authorList>
            <person name="Vignale AGUSTIN F."/>
            <person name="Sosa J E."/>
            <person name="Modenutti C."/>
        </authorList>
    </citation>
    <scope>NUCLEOTIDE SEQUENCE [LARGE SCALE GENOMIC DNA]</scope>
</reference>
<evidence type="ECO:0000256" key="1">
    <source>
        <dbReference type="ARBA" id="ARBA00004141"/>
    </source>
</evidence>
<dbReference type="EMBL" id="CAUOFW020003569">
    <property type="protein sequence ID" value="CAK9160733.1"/>
    <property type="molecule type" value="Genomic_DNA"/>
</dbReference>
<dbReference type="FunFam" id="3.30.70.100:FF:000022">
    <property type="entry name" value="Putative cadmium/zinc-transporting ATPase 3"/>
    <property type="match status" value="1"/>
</dbReference>
<dbReference type="PANTHER" id="PTHR48085">
    <property type="entry name" value="CADMIUM/ZINC-TRANSPORTING ATPASE HMA2-RELATED"/>
    <property type="match status" value="1"/>
</dbReference>
<accession>A0ABC8SV06</accession>
<dbReference type="GO" id="GO:0005524">
    <property type="term" value="F:ATP binding"/>
    <property type="evidence" value="ECO:0007669"/>
    <property type="project" value="UniProtKB-KW"/>
</dbReference>
<dbReference type="InterPro" id="IPR051014">
    <property type="entry name" value="Cation_Transport_ATPase_IB"/>
</dbReference>
<evidence type="ECO:0000313" key="8">
    <source>
        <dbReference type="Proteomes" id="UP001642360"/>
    </source>
</evidence>
<evidence type="ECO:0000256" key="4">
    <source>
        <dbReference type="ARBA" id="ARBA00022741"/>
    </source>
</evidence>
<dbReference type="GO" id="GO:0016020">
    <property type="term" value="C:membrane"/>
    <property type="evidence" value="ECO:0007669"/>
    <property type="project" value="UniProtKB-SubCell"/>
</dbReference>
<evidence type="ECO:0000259" key="6">
    <source>
        <dbReference type="PROSITE" id="PS50846"/>
    </source>
</evidence>
<sequence length="123" mass="13870">MAAYTEEGAAKKLQKSNFDLLGLCCTSEVPLIEKILRSLDGVKEVTTIVPSRTVIVVHDTLLLSQVQIDSISHLFVKDQKLRENSHWISVVLNSDGYSFKSSSTSSISSDWIRRFRGYRSHVR</sequence>
<dbReference type="GO" id="GO:0009626">
    <property type="term" value="P:plant-type hypersensitive response"/>
    <property type="evidence" value="ECO:0007669"/>
    <property type="project" value="UniProtKB-KW"/>
</dbReference>
<evidence type="ECO:0000313" key="7">
    <source>
        <dbReference type="EMBL" id="CAK9160733.1"/>
    </source>
</evidence>
<evidence type="ECO:0000256" key="2">
    <source>
        <dbReference type="ARBA" id="ARBA00004170"/>
    </source>
</evidence>
<comment type="caution">
    <text evidence="7">The sequence shown here is derived from an EMBL/GenBank/DDBJ whole genome shotgun (WGS) entry which is preliminary data.</text>
</comment>
<feature type="domain" description="HMA" evidence="6">
    <location>
        <begin position="14"/>
        <end position="79"/>
    </location>
</feature>
<proteinExistence type="inferred from homology"/>
<dbReference type="SUPFAM" id="SSF55008">
    <property type="entry name" value="HMA, heavy metal-associated domain"/>
    <property type="match status" value="1"/>
</dbReference>